<dbReference type="EMBL" id="ASQP01000493">
    <property type="protein sequence ID" value="OMI34068.1"/>
    <property type="molecule type" value="Genomic_DNA"/>
</dbReference>
<dbReference type="Gene3D" id="1.10.10.10">
    <property type="entry name" value="Winged helix-like DNA-binding domain superfamily/Winged helix DNA-binding domain"/>
    <property type="match status" value="1"/>
</dbReference>
<keyword evidence="2" id="KW-0805">Transcription regulation</keyword>
<keyword evidence="5" id="KW-0804">Transcription</keyword>
<dbReference type="STRING" id="67365.GCA_001704635_04780"/>
<dbReference type="SUPFAM" id="SSF88946">
    <property type="entry name" value="Sigma2 domain of RNA polymerase sigma factors"/>
    <property type="match status" value="1"/>
</dbReference>
<dbReference type="InterPro" id="IPR007627">
    <property type="entry name" value="RNA_pol_sigma70_r2"/>
</dbReference>
<evidence type="ECO:0000256" key="1">
    <source>
        <dbReference type="ARBA" id="ARBA00010641"/>
    </source>
</evidence>
<sequence>MTRDHLRPRGVTSMTGLPDELPPDFRAFHQLHRAAYLHRAEVYLGNRSDAEEAVDEAFVQLARSWTRVLAMENPAAYAWKVMKHRAIDVARARKRGPCLVDNATFETAALRDAIDPIAMLEESLNLYQAIKKLPERQQDVVILLHCRGYTVAQTATHLGITEAGVRSTARYARRRLQQLLETTEGNNADDLAH</sequence>
<dbReference type="Proteomes" id="UP000186168">
    <property type="component" value="Unassembled WGS sequence"/>
</dbReference>
<dbReference type="PANTHER" id="PTHR43133">
    <property type="entry name" value="RNA POLYMERASE ECF-TYPE SIGMA FACTO"/>
    <property type="match status" value="1"/>
</dbReference>
<dbReference type="GO" id="GO:0006352">
    <property type="term" value="P:DNA-templated transcription initiation"/>
    <property type="evidence" value="ECO:0007669"/>
    <property type="project" value="InterPro"/>
</dbReference>
<dbReference type="CDD" id="cd06171">
    <property type="entry name" value="Sigma70_r4"/>
    <property type="match status" value="1"/>
</dbReference>
<keyword evidence="4" id="KW-0238">DNA-binding</keyword>
<accession>A0A1R1S799</accession>
<gene>
    <name evidence="8" type="ORF">SPAR_38315</name>
</gene>
<evidence type="ECO:0000259" key="6">
    <source>
        <dbReference type="Pfam" id="PF04542"/>
    </source>
</evidence>
<dbReference type="Pfam" id="PF04542">
    <property type="entry name" value="Sigma70_r2"/>
    <property type="match status" value="1"/>
</dbReference>
<evidence type="ECO:0000256" key="3">
    <source>
        <dbReference type="ARBA" id="ARBA00023082"/>
    </source>
</evidence>
<comment type="similarity">
    <text evidence="1">Belongs to the sigma-70 factor family. ECF subfamily.</text>
</comment>
<evidence type="ECO:0000256" key="2">
    <source>
        <dbReference type="ARBA" id="ARBA00023015"/>
    </source>
</evidence>
<dbReference type="PANTHER" id="PTHR43133:SF50">
    <property type="entry name" value="ECF RNA POLYMERASE SIGMA FACTOR SIGM"/>
    <property type="match status" value="1"/>
</dbReference>
<dbReference type="Pfam" id="PF08281">
    <property type="entry name" value="Sigma70_r4_2"/>
    <property type="match status" value="1"/>
</dbReference>
<evidence type="ECO:0000313" key="8">
    <source>
        <dbReference type="EMBL" id="OMI34068.1"/>
    </source>
</evidence>
<feature type="domain" description="RNA polymerase sigma factor 70 region 4 type 2" evidence="7">
    <location>
        <begin position="124"/>
        <end position="176"/>
    </location>
</feature>
<organism evidence="8 9">
    <name type="scientific">Streptomyces sparsogenes DSM 40356</name>
    <dbReference type="NCBI Taxonomy" id="1331668"/>
    <lineage>
        <taxon>Bacteria</taxon>
        <taxon>Bacillati</taxon>
        <taxon>Actinomycetota</taxon>
        <taxon>Actinomycetes</taxon>
        <taxon>Kitasatosporales</taxon>
        <taxon>Streptomycetaceae</taxon>
        <taxon>Streptomyces</taxon>
    </lineage>
</organism>
<keyword evidence="3" id="KW-0731">Sigma factor</keyword>
<dbReference type="NCBIfam" id="TIGR02937">
    <property type="entry name" value="sigma70-ECF"/>
    <property type="match status" value="1"/>
</dbReference>
<keyword evidence="9" id="KW-1185">Reference proteome</keyword>
<protein>
    <submittedName>
        <fullName evidence="8">ECF subfamily protein RNA polymerase sigma-24 subunit</fullName>
    </submittedName>
</protein>
<reference evidence="8 9" key="1">
    <citation type="submission" date="2013-05" db="EMBL/GenBank/DDBJ databases">
        <title>Genome sequence of Streptomyces sparsogenes DSM 40356.</title>
        <authorList>
            <person name="Coyne S."/>
            <person name="Seebeck F.P."/>
        </authorList>
    </citation>
    <scope>NUCLEOTIDE SEQUENCE [LARGE SCALE GENOMIC DNA]</scope>
    <source>
        <strain evidence="8 9">DSM 40356</strain>
    </source>
</reference>
<proteinExistence type="inferred from homology"/>
<dbReference type="InterPro" id="IPR014284">
    <property type="entry name" value="RNA_pol_sigma-70_dom"/>
</dbReference>
<dbReference type="SUPFAM" id="SSF88659">
    <property type="entry name" value="Sigma3 and sigma4 domains of RNA polymerase sigma factors"/>
    <property type="match status" value="1"/>
</dbReference>
<dbReference type="GO" id="GO:0003677">
    <property type="term" value="F:DNA binding"/>
    <property type="evidence" value="ECO:0007669"/>
    <property type="project" value="UniProtKB-KW"/>
</dbReference>
<dbReference type="GO" id="GO:0016987">
    <property type="term" value="F:sigma factor activity"/>
    <property type="evidence" value="ECO:0007669"/>
    <property type="project" value="UniProtKB-KW"/>
</dbReference>
<evidence type="ECO:0000256" key="5">
    <source>
        <dbReference type="ARBA" id="ARBA00023163"/>
    </source>
</evidence>
<evidence type="ECO:0000313" key="9">
    <source>
        <dbReference type="Proteomes" id="UP000186168"/>
    </source>
</evidence>
<dbReference type="InterPro" id="IPR039425">
    <property type="entry name" value="RNA_pol_sigma-70-like"/>
</dbReference>
<name>A0A1R1S799_9ACTN</name>
<evidence type="ECO:0000259" key="7">
    <source>
        <dbReference type="Pfam" id="PF08281"/>
    </source>
</evidence>
<feature type="domain" description="RNA polymerase sigma-70 region 2" evidence="6">
    <location>
        <begin position="32"/>
        <end position="95"/>
    </location>
</feature>
<dbReference type="AlphaFoldDB" id="A0A1R1S799"/>
<dbReference type="InterPro" id="IPR013325">
    <property type="entry name" value="RNA_pol_sigma_r2"/>
</dbReference>
<dbReference type="Gene3D" id="1.10.1740.10">
    <property type="match status" value="1"/>
</dbReference>
<dbReference type="InterPro" id="IPR013324">
    <property type="entry name" value="RNA_pol_sigma_r3/r4-like"/>
</dbReference>
<comment type="caution">
    <text evidence="8">The sequence shown here is derived from an EMBL/GenBank/DDBJ whole genome shotgun (WGS) entry which is preliminary data.</text>
</comment>
<evidence type="ECO:0000256" key="4">
    <source>
        <dbReference type="ARBA" id="ARBA00023125"/>
    </source>
</evidence>
<dbReference type="InterPro" id="IPR013249">
    <property type="entry name" value="RNA_pol_sigma70_r4_t2"/>
</dbReference>
<dbReference type="InterPro" id="IPR036388">
    <property type="entry name" value="WH-like_DNA-bd_sf"/>
</dbReference>